<dbReference type="OrthoDB" id="672067at2759"/>
<dbReference type="Proteomes" id="UP000663760">
    <property type="component" value="Chromosome 11"/>
</dbReference>
<accession>A0A7I8L7W8</accession>
<sequence length="129" mass="14009">METGGALLPPSPAAAASAGEEGPERWRRQSSEEERRNAAGISGEAAVVVEESGRERLKRHRVAMGGSVWIPERWGKEELLKDWIDCAAVDRALVPAGLTSAREALVEERQRVDSVVFPAESQCLTAWAT</sequence>
<dbReference type="PANTHER" id="PTHR34207:SF2">
    <property type="entry name" value="PROTEIN BIC1"/>
    <property type="match status" value="1"/>
</dbReference>
<evidence type="ECO:0000313" key="3">
    <source>
        <dbReference type="Proteomes" id="UP000663760"/>
    </source>
</evidence>
<dbReference type="AlphaFoldDB" id="A0A7I8L7W8"/>
<feature type="region of interest" description="Disordered" evidence="1">
    <location>
        <begin position="1"/>
        <end position="41"/>
    </location>
</feature>
<proteinExistence type="predicted"/>
<feature type="compositionally biased region" description="Low complexity" evidence="1">
    <location>
        <begin position="1"/>
        <end position="20"/>
    </location>
</feature>
<keyword evidence="3" id="KW-1185">Reference proteome</keyword>
<dbReference type="CDD" id="cd22645">
    <property type="entry name" value="BIC1_CID"/>
    <property type="match status" value="1"/>
</dbReference>
<dbReference type="EMBL" id="LR746274">
    <property type="protein sequence ID" value="CAA7405365.1"/>
    <property type="molecule type" value="Genomic_DNA"/>
</dbReference>
<organism evidence="2 3">
    <name type="scientific">Spirodela intermedia</name>
    <name type="common">Intermediate duckweed</name>
    <dbReference type="NCBI Taxonomy" id="51605"/>
    <lineage>
        <taxon>Eukaryota</taxon>
        <taxon>Viridiplantae</taxon>
        <taxon>Streptophyta</taxon>
        <taxon>Embryophyta</taxon>
        <taxon>Tracheophyta</taxon>
        <taxon>Spermatophyta</taxon>
        <taxon>Magnoliopsida</taxon>
        <taxon>Liliopsida</taxon>
        <taxon>Araceae</taxon>
        <taxon>Lemnoideae</taxon>
        <taxon>Spirodela</taxon>
    </lineage>
</organism>
<evidence type="ECO:0000256" key="1">
    <source>
        <dbReference type="SAM" id="MobiDB-lite"/>
    </source>
</evidence>
<dbReference type="PANTHER" id="PTHR34207">
    <property type="entry name" value="PROTEIN BIC1"/>
    <property type="match status" value="1"/>
</dbReference>
<dbReference type="GO" id="GO:0009785">
    <property type="term" value="P:blue light signaling pathway"/>
    <property type="evidence" value="ECO:0007669"/>
    <property type="project" value="InterPro"/>
</dbReference>
<dbReference type="InterPro" id="IPR040374">
    <property type="entry name" value="BIC"/>
</dbReference>
<name>A0A7I8L7W8_SPIIN</name>
<reference evidence="2" key="1">
    <citation type="submission" date="2020-02" db="EMBL/GenBank/DDBJ databases">
        <authorList>
            <person name="Scholz U."/>
            <person name="Mascher M."/>
            <person name="Fiebig A."/>
        </authorList>
    </citation>
    <scope>NUCLEOTIDE SEQUENCE</scope>
</reference>
<gene>
    <name evidence="2" type="ORF">SI8410_11016043</name>
</gene>
<feature type="compositionally biased region" description="Basic and acidic residues" evidence="1">
    <location>
        <begin position="22"/>
        <end position="37"/>
    </location>
</feature>
<evidence type="ECO:0000313" key="2">
    <source>
        <dbReference type="EMBL" id="CAA7405365.1"/>
    </source>
</evidence>
<protein>
    <submittedName>
        <fullName evidence="2">Uncharacterized protein</fullName>
    </submittedName>
</protein>